<feature type="transmembrane region" description="Helical" evidence="6">
    <location>
        <begin position="240"/>
        <end position="259"/>
    </location>
</feature>
<dbReference type="InterPro" id="IPR051679">
    <property type="entry name" value="DASS-Related_Transporters"/>
</dbReference>
<keyword evidence="8" id="KW-1185">Reference proteome</keyword>
<feature type="transmembrane region" description="Helical" evidence="6">
    <location>
        <begin position="397"/>
        <end position="416"/>
    </location>
</feature>
<name>A0A1I6RZT3_9FLAO</name>
<dbReference type="AlphaFoldDB" id="A0A1I6RZT3"/>
<dbReference type="PANTHER" id="PTHR43652:SF6">
    <property type="entry name" value="ARGININE REPRESSOR"/>
    <property type="match status" value="1"/>
</dbReference>
<comment type="subcellular location">
    <subcellularLocation>
        <location evidence="1">Cell membrane</location>
        <topology evidence="1">Multi-pass membrane protein</topology>
    </subcellularLocation>
</comment>
<accession>A0A1I6RZT3</accession>
<dbReference type="InterPro" id="IPR018385">
    <property type="entry name" value="C4_dicarb_anaerob_car-like"/>
</dbReference>
<feature type="transmembrane region" description="Helical" evidence="6">
    <location>
        <begin position="15"/>
        <end position="34"/>
    </location>
</feature>
<feature type="transmembrane region" description="Helical" evidence="6">
    <location>
        <begin position="448"/>
        <end position="470"/>
    </location>
</feature>
<dbReference type="PANTHER" id="PTHR43652">
    <property type="entry name" value="BASIC AMINO ACID ANTIPORTER YFCC-RELATED"/>
    <property type="match status" value="1"/>
</dbReference>
<organism evidence="7 8">
    <name type="scientific">Lutibacter maritimus</name>
    <dbReference type="NCBI Taxonomy" id="593133"/>
    <lineage>
        <taxon>Bacteria</taxon>
        <taxon>Pseudomonadati</taxon>
        <taxon>Bacteroidota</taxon>
        <taxon>Flavobacteriia</taxon>
        <taxon>Flavobacteriales</taxon>
        <taxon>Flavobacteriaceae</taxon>
        <taxon>Lutibacter</taxon>
    </lineage>
</organism>
<protein>
    <submittedName>
        <fullName evidence="7">Uncharacterized membrane protein YfcC, ion transporter superfamily</fullName>
    </submittedName>
</protein>
<evidence type="ECO:0000256" key="4">
    <source>
        <dbReference type="ARBA" id="ARBA00022989"/>
    </source>
</evidence>
<dbReference type="Proteomes" id="UP000199312">
    <property type="component" value="Unassembled WGS sequence"/>
</dbReference>
<evidence type="ECO:0000313" key="8">
    <source>
        <dbReference type="Proteomes" id="UP000199312"/>
    </source>
</evidence>
<keyword evidence="2" id="KW-1003">Cell membrane</keyword>
<gene>
    <name evidence="7" type="ORF">SAMN04488006_2687</name>
</gene>
<dbReference type="GO" id="GO:0005886">
    <property type="term" value="C:plasma membrane"/>
    <property type="evidence" value="ECO:0007669"/>
    <property type="project" value="UniProtKB-SubCell"/>
</dbReference>
<keyword evidence="5 6" id="KW-0472">Membrane</keyword>
<feature type="transmembrane region" description="Helical" evidence="6">
    <location>
        <begin position="302"/>
        <end position="323"/>
    </location>
</feature>
<evidence type="ECO:0000256" key="1">
    <source>
        <dbReference type="ARBA" id="ARBA00004651"/>
    </source>
</evidence>
<feature type="transmembrane region" description="Helical" evidence="6">
    <location>
        <begin position="329"/>
        <end position="345"/>
    </location>
</feature>
<evidence type="ECO:0000256" key="5">
    <source>
        <dbReference type="ARBA" id="ARBA00023136"/>
    </source>
</evidence>
<dbReference type="EMBL" id="FOZP01000007">
    <property type="protein sequence ID" value="SFS70184.1"/>
    <property type="molecule type" value="Genomic_DNA"/>
</dbReference>
<feature type="transmembrane region" description="Helical" evidence="6">
    <location>
        <begin position="160"/>
        <end position="179"/>
    </location>
</feature>
<sequence length="504" mass="55146">MPHFLIMKAAIKFPSPYSVLIIAIIISAIATWLLPAGKYSTLQYEKSSNEFIISSSENQERFTATQKLLDEKNIVISLDKFKEGKIKKPISIPGTYKNVEAKPQGFFEILFAPIKGIYEAIDIILFVLIIGGFIGVFNSSGAFNDGVGFLAHRLKGRESILIIIVTTLIAFGGTTFGLAEETLAFYPILVPVFLAAGYDLIVPVAVIYIGSSIGTMASTVNPFSTIIASDAAGVNWTVGIYSRLVMLVLGLIICIWYVMRYANKIKKDPTKSLLYNTKLENPFVSNVEVSPKSKLSTVTKGLLSLFALTFIVMIYGVSVLGWWFQEMTALFLVAAILIGILQRVGEQNFIKEFINGAKDLLGVSFIIGIARGVTFILSEGQISDTILFYATNLVEGMPPTLFLPILMVVFFVLTLFISSSSGLAVVTMPIMSSLAPVVGVPPEEIVNTYLFGMGLMSFITPTGLILPSLAMVNVNYNIWLKFIWPLLVILGILAFVILWGGLLF</sequence>
<dbReference type="Pfam" id="PF03606">
    <property type="entry name" value="DcuC"/>
    <property type="match status" value="1"/>
</dbReference>
<reference evidence="8" key="1">
    <citation type="submission" date="2016-10" db="EMBL/GenBank/DDBJ databases">
        <authorList>
            <person name="Varghese N."/>
            <person name="Submissions S."/>
        </authorList>
    </citation>
    <scope>NUCLEOTIDE SEQUENCE [LARGE SCALE GENOMIC DNA]</scope>
    <source>
        <strain evidence="8">DSM 24450</strain>
    </source>
</reference>
<evidence type="ECO:0000256" key="6">
    <source>
        <dbReference type="SAM" id="Phobius"/>
    </source>
</evidence>
<evidence type="ECO:0000256" key="2">
    <source>
        <dbReference type="ARBA" id="ARBA00022475"/>
    </source>
</evidence>
<keyword evidence="3 6" id="KW-0812">Transmembrane</keyword>
<feature type="transmembrane region" description="Helical" evidence="6">
    <location>
        <begin position="357"/>
        <end position="377"/>
    </location>
</feature>
<proteinExistence type="predicted"/>
<keyword evidence="4 6" id="KW-1133">Transmembrane helix</keyword>
<feature type="transmembrane region" description="Helical" evidence="6">
    <location>
        <begin position="120"/>
        <end position="140"/>
    </location>
</feature>
<evidence type="ECO:0000313" key="7">
    <source>
        <dbReference type="EMBL" id="SFS70184.1"/>
    </source>
</evidence>
<evidence type="ECO:0000256" key="3">
    <source>
        <dbReference type="ARBA" id="ARBA00022692"/>
    </source>
</evidence>
<feature type="transmembrane region" description="Helical" evidence="6">
    <location>
        <begin position="482"/>
        <end position="502"/>
    </location>
</feature>
<feature type="transmembrane region" description="Helical" evidence="6">
    <location>
        <begin position="186"/>
        <end position="209"/>
    </location>
</feature>